<name>A0ABQ2QNQ2_9GAMM</name>
<dbReference type="RefSeq" id="WP_188955807.1">
    <property type="nucleotide sequence ID" value="NZ_BMQW01000004.1"/>
</dbReference>
<dbReference type="Proteomes" id="UP000654004">
    <property type="component" value="Unassembled WGS sequence"/>
</dbReference>
<accession>A0ABQ2QNQ2</accession>
<dbReference type="EMBL" id="BMQW01000004">
    <property type="protein sequence ID" value="GGP86584.1"/>
    <property type="molecule type" value="Genomic_DNA"/>
</dbReference>
<dbReference type="InterPro" id="IPR027909">
    <property type="entry name" value="DUF4447"/>
</dbReference>
<evidence type="ECO:0008006" key="3">
    <source>
        <dbReference type="Google" id="ProtNLM"/>
    </source>
</evidence>
<reference evidence="2" key="1">
    <citation type="journal article" date="2019" name="Int. J. Syst. Evol. Microbiol.">
        <title>The Global Catalogue of Microorganisms (GCM) 10K type strain sequencing project: providing services to taxonomists for standard genome sequencing and annotation.</title>
        <authorList>
            <consortium name="The Broad Institute Genomics Platform"/>
            <consortium name="The Broad Institute Genome Sequencing Center for Infectious Disease"/>
            <person name="Wu L."/>
            <person name="Ma J."/>
        </authorList>
    </citation>
    <scope>NUCLEOTIDE SEQUENCE [LARGE SCALE GENOMIC DNA]</scope>
    <source>
        <strain evidence="2">JCM 32305</strain>
    </source>
</reference>
<evidence type="ECO:0000313" key="2">
    <source>
        <dbReference type="Proteomes" id="UP000654004"/>
    </source>
</evidence>
<evidence type="ECO:0000313" key="1">
    <source>
        <dbReference type="EMBL" id="GGP86584.1"/>
    </source>
</evidence>
<keyword evidence="2" id="KW-1185">Reference proteome</keyword>
<dbReference type="InterPro" id="IPR010982">
    <property type="entry name" value="Lambda_DNA-bd_dom_sf"/>
</dbReference>
<dbReference type="Pfam" id="PF14590">
    <property type="entry name" value="DUF4447"/>
    <property type="match status" value="1"/>
</dbReference>
<sequence length="167" mass="18690">MSKNTGLNAIEMQYLRLSLGLTTEQVASLSATSNEDVLAWEAGTLEAPVPAQKKLLDIDDIIEMQVLNTTDGIEELFKKEPKRRLAFVVYPTQAVYTQYNPEFLSSLPLTELYNTAAWRIKKECKLVLEVDVSLVALDAEAYKAYRAETGVSESRESRAKWAATQLV</sequence>
<organism evidence="1 2">
    <name type="scientific">Shewanella ulleungensis</name>
    <dbReference type="NCBI Taxonomy" id="2282699"/>
    <lineage>
        <taxon>Bacteria</taxon>
        <taxon>Pseudomonadati</taxon>
        <taxon>Pseudomonadota</taxon>
        <taxon>Gammaproteobacteria</taxon>
        <taxon>Alteromonadales</taxon>
        <taxon>Shewanellaceae</taxon>
        <taxon>Shewanella</taxon>
    </lineage>
</organism>
<protein>
    <recommendedName>
        <fullName evidence="3">DUF4447 domain-containing protein</fullName>
    </recommendedName>
</protein>
<gene>
    <name evidence="1" type="ORF">GCM10009410_20170</name>
</gene>
<proteinExistence type="predicted"/>
<dbReference type="Gene3D" id="1.10.3100.10">
    <property type="entry name" value="Putative cytoplasmic protein"/>
    <property type="match status" value="1"/>
</dbReference>
<dbReference type="SUPFAM" id="SSF47413">
    <property type="entry name" value="lambda repressor-like DNA-binding domains"/>
    <property type="match status" value="1"/>
</dbReference>
<dbReference type="InterPro" id="IPR027910">
    <property type="entry name" value="YdiL_sf"/>
</dbReference>
<comment type="caution">
    <text evidence="1">The sequence shown here is derived from an EMBL/GenBank/DDBJ whole genome shotgun (WGS) entry which is preliminary data.</text>
</comment>